<dbReference type="InterPro" id="IPR058873">
    <property type="entry name" value="PDDEXK_GAPS4"/>
</dbReference>
<dbReference type="AlphaFoldDB" id="A0A0F6RF81"/>
<reference evidence="2 3" key="1">
    <citation type="journal article" date="2013" name="Appl. Microbiol. Biotechnol.">
        <title>Glycerol assimilation and production of 1,3-propanediol by Citrobacter amalonaticus Y19.</title>
        <authorList>
            <person name="Ainala S.K."/>
            <person name="Ashok S."/>
            <person name="Ko Y."/>
            <person name="Park S."/>
        </authorList>
    </citation>
    <scope>NUCLEOTIDE SEQUENCE [LARGE SCALE GENOMIC DNA]</scope>
    <source>
        <strain evidence="2 3">Y19</strain>
    </source>
</reference>
<protein>
    <recommendedName>
        <fullName evidence="1">GAPS4 PD-(D/E)XK nuclease domain-containing protein</fullName>
    </recommendedName>
</protein>
<name>A0A0F6RF81_CITAM</name>
<evidence type="ECO:0000313" key="3">
    <source>
        <dbReference type="Proteomes" id="UP000034085"/>
    </source>
</evidence>
<dbReference type="RefSeq" id="WP_046481287.1">
    <property type="nucleotide sequence ID" value="NZ_CP011132.1"/>
</dbReference>
<feature type="domain" description="GAPS4 PD-(D/E)XK nuclease" evidence="1">
    <location>
        <begin position="1"/>
        <end position="162"/>
    </location>
</feature>
<dbReference type="Proteomes" id="UP000034085">
    <property type="component" value="Chromosome"/>
</dbReference>
<dbReference type="EMBL" id="CP011132">
    <property type="protein sequence ID" value="AKE58908.1"/>
    <property type="molecule type" value="Genomic_DNA"/>
</dbReference>
<dbReference type="Pfam" id="PF26115">
    <property type="entry name" value="PDDEXK_GAPS4"/>
    <property type="match status" value="1"/>
</dbReference>
<dbReference type="HOGENOM" id="CLU_073567_0_0_6"/>
<gene>
    <name evidence="2" type="ORF">F384_09710</name>
</gene>
<organism evidence="2 3">
    <name type="scientific">Citrobacter amalonaticus Y19</name>
    <dbReference type="NCBI Taxonomy" id="1261127"/>
    <lineage>
        <taxon>Bacteria</taxon>
        <taxon>Pseudomonadati</taxon>
        <taxon>Pseudomonadota</taxon>
        <taxon>Gammaproteobacteria</taxon>
        <taxon>Enterobacterales</taxon>
        <taxon>Enterobacteriaceae</taxon>
        <taxon>Citrobacter</taxon>
    </lineage>
</organism>
<dbReference type="KEGG" id="cama:F384_09710"/>
<dbReference type="PATRIC" id="fig|1261127.3.peg.2023"/>
<evidence type="ECO:0000259" key="1">
    <source>
        <dbReference type="Pfam" id="PF26115"/>
    </source>
</evidence>
<proteinExistence type="predicted"/>
<sequence>MGEFSKYVGEVGEEIVNDFLKLFGWKNLCSNKQLDCCVGEHAKKTHGIDALYVYNSMLQKQSLVSVVVSAKYSSVPYDKVKTTFRSHFRDLAHTIECYSKSQFKRTITKQFPGSSRKEDIGVLFYLNNDESDSNDNIKGEIINHRIDSTLKFNAIHLVDNARAKFLYNSISFIKKKHGEISFFCLNTTLNVSSSTRHSKIMPVEYITSPIIPISVPDDNGRKFILLCDFNYSKESLGLVYKLARKLCSDFANHYEIYFNKYNKLTDSPSVDEVKMAQGFEDGTEDVVGDITLIVDSYNSTFRSISDEK</sequence>
<dbReference type="OrthoDB" id="2680225at2"/>
<accession>A0A0F6RF81</accession>
<evidence type="ECO:0000313" key="2">
    <source>
        <dbReference type="EMBL" id="AKE58908.1"/>
    </source>
</evidence>